<evidence type="ECO:0000313" key="2">
    <source>
        <dbReference type="EMBL" id="KAK1363907.1"/>
    </source>
</evidence>
<dbReference type="AlphaFoldDB" id="A0AAD8HA40"/>
<organism evidence="2 3">
    <name type="scientific">Heracleum sosnowskyi</name>
    <dbReference type="NCBI Taxonomy" id="360622"/>
    <lineage>
        <taxon>Eukaryota</taxon>
        <taxon>Viridiplantae</taxon>
        <taxon>Streptophyta</taxon>
        <taxon>Embryophyta</taxon>
        <taxon>Tracheophyta</taxon>
        <taxon>Spermatophyta</taxon>
        <taxon>Magnoliopsida</taxon>
        <taxon>eudicotyledons</taxon>
        <taxon>Gunneridae</taxon>
        <taxon>Pentapetalae</taxon>
        <taxon>asterids</taxon>
        <taxon>campanulids</taxon>
        <taxon>Apiales</taxon>
        <taxon>Apiaceae</taxon>
        <taxon>Apioideae</taxon>
        <taxon>apioid superclade</taxon>
        <taxon>Tordylieae</taxon>
        <taxon>Tordyliinae</taxon>
        <taxon>Heracleum</taxon>
    </lineage>
</organism>
<feature type="compositionally biased region" description="Polar residues" evidence="1">
    <location>
        <begin position="102"/>
        <end position="121"/>
    </location>
</feature>
<feature type="region of interest" description="Disordered" evidence="1">
    <location>
        <begin position="102"/>
        <end position="129"/>
    </location>
</feature>
<name>A0AAD8HA40_9APIA</name>
<evidence type="ECO:0000256" key="1">
    <source>
        <dbReference type="SAM" id="MobiDB-lite"/>
    </source>
</evidence>
<protein>
    <submittedName>
        <fullName evidence="2">Uncharacterized protein</fullName>
    </submittedName>
</protein>
<sequence length="443" mass="50757">MPPDPHNFGAKNEMANKLKSRFSQSPSMRDLRCKFTRIVSNHDQLKIAFHQLKSQIESGLNEAEDVFRSLAIPLSKLVGLKTVEMDEEGRTSRFFMTSDARTQSRWGNNGRTDSPAGSPSATDKVHQTHKFEEDFTTRATIAGKDLMQKQKNQLTQLVYLLRKIETQVNSSQSKVSQNISDHQVSMRKYFEKAMRYISTFYQSGQNYEAFLVTIQILKATFSRVHNVLGSVEGDVDDLMHKLATLMCNPMIEYVKGMKAEITSGTFPRLLTVVEEMVEANKERRLELEEARMKVKGAEKWKIEALSRLEESEGRVRKMKLQLGFLLESEKRSLNLERNTGQEFICFREDQTKDEKLLWELLKKKRKYQPPDSPFAQTGFLCTGNNNKHQKLTRGRSSIYCKPIASSSVQGLNPQTPRLDYLIPLGSTPSAPTQKYLTRKRITP</sequence>
<reference evidence="2" key="1">
    <citation type="submission" date="2023-02" db="EMBL/GenBank/DDBJ databases">
        <title>Genome of toxic invasive species Heracleum sosnowskyi carries increased number of genes despite the absence of recent whole-genome duplications.</title>
        <authorList>
            <person name="Schelkunov M."/>
            <person name="Shtratnikova V."/>
            <person name="Makarenko M."/>
            <person name="Klepikova A."/>
            <person name="Omelchenko D."/>
            <person name="Novikova G."/>
            <person name="Obukhova E."/>
            <person name="Bogdanov V."/>
            <person name="Penin A."/>
            <person name="Logacheva M."/>
        </authorList>
    </citation>
    <scope>NUCLEOTIDE SEQUENCE</scope>
    <source>
        <strain evidence="2">Hsosn_3</strain>
        <tissue evidence="2">Leaf</tissue>
    </source>
</reference>
<dbReference type="Proteomes" id="UP001237642">
    <property type="component" value="Unassembled WGS sequence"/>
</dbReference>
<evidence type="ECO:0000313" key="3">
    <source>
        <dbReference type="Proteomes" id="UP001237642"/>
    </source>
</evidence>
<keyword evidence="3" id="KW-1185">Reference proteome</keyword>
<gene>
    <name evidence="2" type="ORF">POM88_039468</name>
</gene>
<reference evidence="2" key="2">
    <citation type="submission" date="2023-05" db="EMBL/GenBank/DDBJ databases">
        <authorList>
            <person name="Schelkunov M.I."/>
        </authorList>
    </citation>
    <scope>NUCLEOTIDE SEQUENCE</scope>
    <source>
        <strain evidence="2">Hsosn_3</strain>
        <tissue evidence="2">Leaf</tissue>
    </source>
</reference>
<proteinExistence type="predicted"/>
<dbReference type="EMBL" id="JAUIZM010000009">
    <property type="protein sequence ID" value="KAK1363907.1"/>
    <property type="molecule type" value="Genomic_DNA"/>
</dbReference>
<comment type="caution">
    <text evidence="2">The sequence shown here is derived from an EMBL/GenBank/DDBJ whole genome shotgun (WGS) entry which is preliminary data.</text>
</comment>
<accession>A0AAD8HA40</accession>